<proteinExistence type="predicted"/>
<gene>
    <name evidence="1" type="ORF">H1D41_04515</name>
</gene>
<dbReference type="EMBL" id="JADCKQ010000003">
    <property type="protein sequence ID" value="MBI1492892.1"/>
    <property type="molecule type" value="Genomic_DNA"/>
</dbReference>
<reference evidence="1" key="1">
    <citation type="submission" date="2020-10" db="EMBL/GenBank/DDBJ databases">
        <title>Paenihalocynthiibacter styelae gen. nov., sp. nov., isolated from stalked sea squirt Styela clava.</title>
        <authorList>
            <person name="Kim Y.-O."/>
            <person name="Yoon J.-H."/>
        </authorList>
    </citation>
    <scope>NUCLEOTIDE SEQUENCE</scope>
    <source>
        <strain evidence="1">MYP1-1</strain>
    </source>
</reference>
<evidence type="ECO:0000313" key="1">
    <source>
        <dbReference type="EMBL" id="MBI1492892.1"/>
    </source>
</evidence>
<comment type="caution">
    <text evidence="1">The sequence shown here is derived from an EMBL/GenBank/DDBJ whole genome shotgun (WGS) entry which is preliminary data.</text>
</comment>
<dbReference type="AlphaFoldDB" id="A0A8J7LUR8"/>
<evidence type="ECO:0000313" key="2">
    <source>
        <dbReference type="Proteomes" id="UP000640583"/>
    </source>
</evidence>
<dbReference type="Proteomes" id="UP000640583">
    <property type="component" value="Unassembled WGS sequence"/>
</dbReference>
<keyword evidence="2" id="KW-1185">Reference proteome</keyword>
<dbReference type="RefSeq" id="WP_228847799.1">
    <property type="nucleotide sequence ID" value="NZ_JADCKQ010000003.1"/>
</dbReference>
<accession>A0A8J7LUR8</accession>
<protein>
    <submittedName>
        <fullName evidence="1">Uncharacterized protein</fullName>
    </submittedName>
</protein>
<name>A0A8J7LUR8_9RHOB</name>
<sequence length="116" mass="13139">MSTYISPEVQEGLDQARLKAEKRSSRLRVQVDDRMFPVLKLWDTGFSLDAADAPNLRGLVDLYDGSRHLYQCLIVASEEEFGRMNYDFKRSTPVLDQAPLDFVRDEDAPIALLGSS</sequence>
<organism evidence="1 2">
    <name type="scientific">Halocynthiibacter styelae</name>
    <dbReference type="NCBI Taxonomy" id="2761955"/>
    <lineage>
        <taxon>Bacteria</taxon>
        <taxon>Pseudomonadati</taxon>
        <taxon>Pseudomonadota</taxon>
        <taxon>Alphaproteobacteria</taxon>
        <taxon>Rhodobacterales</taxon>
        <taxon>Paracoccaceae</taxon>
        <taxon>Halocynthiibacter</taxon>
    </lineage>
</organism>